<protein>
    <submittedName>
        <fullName evidence="1">Uncharacterized protein</fullName>
    </submittedName>
</protein>
<evidence type="ECO:0000313" key="1">
    <source>
        <dbReference type="EMBL" id="KAK1857713.1"/>
    </source>
</evidence>
<sequence length="344" mass="34213">MPRPPLPPAHIFHLHSSCVFTNLATEELLLHAGPPRSLLLYRNAPAVVLGRTQNPWAESRSLPPGAGLARRRSGGGTVYHDRGNVNYSFLTSRATHTRLGGAHLVANALSAAYALPESVAVGCRGDLSVAGAKVSGAAYRLTASRALHHGTLLVAADLAALQDAIVPGEGVAAGGTASVRAPAVGNLSDWDAAAAPPGAVEGVVADAPVGGWAAVLADEVAALRGWAWVVGETPPFVVTIDGAAGAGGEASGEGVAEAARGALTVRVAKGALVQAVEGVAGGVPAAVGTIYGSSAFVAALATVGLSPGRGVADLLAGDGGVGMRRRGGGLVDVARVKGLPPLEW</sequence>
<organism evidence="1 2">
    <name type="scientific">Pyropia yezoensis</name>
    <name type="common">Susabi-nori</name>
    <name type="synonym">Porphyra yezoensis</name>
    <dbReference type="NCBI Taxonomy" id="2788"/>
    <lineage>
        <taxon>Eukaryota</taxon>
        <taxon>Rhodophyta</taxon>
        <taxon>Bangiophyceae</taxon>
        <taxon>Bangiales</taxon>
        <taxon>Bangiaceae</taxon>
        <taxon>Pyropia</taxon>
    </lineage>
</organism>
<gene>
    <name evidence="1" type="ORF">I4F81_000328</name>
</gene>
<dbReference type="EMBL" id="CM020618">
    <property type="protein sequence ID" value="KAK1857713.1"/>
    <property type="molecule type" value="Genomic_DNA"/>
</dbReference>
<reference evidence="1" key="1">
    <citation type="submission" date="2019-11" db="EMBL/GenBank/DDBJ databases">
        <title>Nori genome reveals adaptations in red seaweeds to the harsh intertidal environment.</title>
        <authorList>
            <person name="Wang D."/>
            <person name="Mao Y."/>
        </authorList>
    </citation>
    <scope>NUCLEOTIDE SEQUENCE</scope>
    <source>
        <tissue evidence="1">Gametophyte</tissue>
    </source>
</reference>
<comment type="caution">
    <text evidence="1">The sequence shown here is derived from an EMBL/GenBank/DDBJ whole genome shotgun (WGS) entry which is preliminary data.</text>
</comment>
<dbReference type="Proteomes" id="UP000798662">
    <property type="component" value="Chromosome 1"/>
</dbReference>
<accession>A0ACC3BJB7</accession>
<keyword evidence="2" id="KW-1185">Reference proteome</keyword>
<name>A0ACC3BJB7_PYRYE</name>
<proteinExistence type="predicted"/>
<evidence type="ECO:0000313" key="2">
    <source>
        <dbReference type="Proteomes" id="UP000798662"/>
    </source>
</evidence>